<keyword evidence="2" id="KW-1185">Reference proteome</keyword>
<reference evidence="1 2" key="1">
    <citation type="submission" date="2024-09" db="EMBL/GenBank/DDBJ databases">
        <title>Chromosome-scale assembly of Riccia fluitans.</title>
        <authorList>
            <person name="Paukszto L."/>
            <person name="Sawicki J."/>
            <person name="Karawczyk K."/>
            <person name="Piernik-Szablinska J."/>
            <person name="Szczecinska M."/>
            <person name="Mazdziarz M."/>
        </authorList>
    </citation>
    <scope>NUCLEOTIDE SEQUENCE [LARGE SCALE GENOMIC DNA]</scope>
    <source>
        <strain evidence="1">Rf_01</strain>
        <tissue evidence="1">Aerial parts of the thallus</tissue>
    </source>
</reference>
<organism evidence="1 2">
    <name type="scientific">Riccia fluitans</name>
    <dbReference type="NCBI Taxonomy" id="41844"/>
    <lineage>
        <taxon>Eukaryota</taxon>
        <taxon>Viridiplantae</taxon>
        <taxon>Streptophyta</taxon>
        <taxon>Embryophyta</taxon>
        <taxon>Marchantiophyta</taxon>
        <taxon>Marchantiopsida</taxon>
        <taxon>Marchantiidae</taxon>
        <taxon>Marchantiales</taxon>
        <taxon>Ricciaceae</taxon>
        <taxon>Riccia</taxon>
    </lineage>
</organism>
<evidence type="ECO:0008006" key="3">
    <source>
        <dbReference type="Google" id="ProtNLM"/>
    </source>
</evidence>
<dbReference type="EMBL" id="JBHFFA010000004">
    <property type="protein sequence ID" value="KAL2631400.1"/>
    <property type="molecule type" value="Genomic_DNA"/>
</dbReference>
<dbReference type="Pfam" id="PF13650">
    <property type="entry name" value="Asp_protease_2"/>
    <property type="match status" value="1"/>
</dbReference>
<evidence type="ECO:0000313" key="2">
    <source>
        <dbReference type="Proteomes" id="UP001605036"/>
    </source>
</evidence>
<comment type="caution">
    <text evidence="1">The sequence shown here is derived from an EMBL/GenBank/DDBJ whole genome shotgun (WGS) entry which is preliminary data.</text>
</comment>
<dbReference type="Gene3D" id="2.40.70.10">
    <property type="entry name" value="Acid Proteases"/>
    <property type="match status" value="1"/>
</dbReference>
<dbReference type="Proteomes" id="UP001605036">
    <property type="component" value="Unassembled WGS sequence"/>
</dbReference>
<dbReference type="InterPro" id="IPR001969">
    <property type="entry name" value="Aspartic_peptidase_AS"/>
</dbReference>
<dbReference type="SUPFAM" id="SSF50630">
    <property type="entry name" value="Acid proteases"/>
    <property type="match status" value="1"/>
</dbReference>
<dbReference type="InterPro" id="IPR034122">
    <property type="entry name" value="Retropepsin-like_bacterial"/>
</dbReference>
<gene>
    <name evidence="1" type="ORF">R1flu_016086</name>
</gene>
<dbReference type="AlphaFoldDB" id="A0ABD1YL22"/>
<proteinExistence type="predicted"/>
<accession>A0ABD1YL22</accession>
<protein>
    <recommendedName>
        <fullName evidence="3">Peptidase A2 domain-containing protein</fullName>
    </recommendedName>
</protein>
<dbReference type="InterPro" id="IPR021109">
    <property type="entry name" value="Peptidase_aspartic_dom_sf"/>
</dbReference>
<sequence>MISMVAVSCSMLVPSRETFLWKNPSWRGFSEAHWLRDGRNRRENFLAQATAFSEGESVSLKNVIEQVEKMRASAIKEELTSLGISYADCFEKQELVLRLANARVKKVVQADKKNSTQGSQYPVLAQMPLYKLRSSPTSPKNYILVPMKINNQGPFNFILDTGSSVTLVNPSIVYNNLKLTPQPSKMTMALLGGGLSNQSNMSVNFQEVKIGNHPLSNISALLMDPQMLQGWEASAAGLLGLNVLSQFDVEFDFSKDTLVFYPPGAASRGEYNMQGMEKLATSEVTLGILGVKIALGQAPPELALLDLGSSLCVATPDIARVAGVSETILQGQGPALAGGGMGQPGAMKFVSGLIDVGIVSAGNDKKAGFTIKQAQFAIGEVPALRAVGCRILLGLNVFKDARLLFSQSTKSVFLERRKV</sequence>
<evidence type="ECO:0000313" key="1">
    <source>
        <dbReference type="EMBL" id="KAL2631400.1"/>
    </source>
</evidence>
<name>A0ABD1YL22_9MARC</name>
<dbReference type="PROSITE" id="PS00141">
    <property type="entry name" value="ASP_PROTEASE"/>
    <property type="match status" value="1"/>
</dbReference>
<dbReference type="CDD" id="cd05483">
    <property type="entry name" value="retropepsin_like_bacteria"/>
    <property type="match status" value="1"/>
</dbReference>